<feature type="domain" description="DUF1559" evidence="1">
    <location>
        <begin position="41"/>
        <end position="323"/>
    </location>
</feature>
<gene>
    <name evidence="2" type="ORF">Pan181_49390</name>
</gene>
<keyword evidence="3" id="KW-1185">Reference proteome</keyword>
<dbReference type="AlphaFoldDB" id="A0A518AVD8"/>
<dbReference type="PROSITE" id="PS00409">
    <property type="entry name" value="PROKAR_NTER_METHYL"/>
    <property type="match status" value="1"/>
</dbReference>
<sequence precursor="true">MQKFRSEAMSRKRLRGFTLVELLVVIAIIGILVALLLPAVQAAREAARRTECNNKMHQLGIALHNHHDTKGRFPLGSSGRNPESTTLAYGGDAQRIAFAIYLFPFIEQGTLFENYDFSVTYHSQVNNPNSPFAVSQPAFTCPSDEPVRTTLCDSNSARDYKGNYGVNWGPWSFDCQVVEYRASRGGVVASRGCPNDSSEAAKMHSAPFHLEWGAKFRHITDGTSNTLAMMEMVQIPEAYGTCDRRARIWNDDYGTYQINTYSTPNSTETDVSWCSSDDEMYPCQHGGSDVKLGRLGSRSQHPGGVVVLMCDASVQFVSDDIDLAVWQAASTINGGETLSFVQ</sequence>
<dbReference type="InterPro" id="IPR012902">
    <property type="entry name" value="N_methyl_site"/>
</dbReference>
<dbReference type="InterPro" id="IPR027558">
    <property type="entry name" value="Pre_pil_HX9DG_C"/>
</dbReference>
<dbReference type="EMBL" id="CP036278">
    <property type="protein sequence ID" value="QDU58699.1"/>
    <property type="molecule type" value="Genomic_DNA"/>
</dbReference>
<dbReference type="NCBIfam" id="TIGR04294">
    <property type="entry name" value="pre_pil_HX9DG"/>
    <property type="match status" value="1"/>
</dbReference>
<dbReference type="Proteomes" id="UP000315750">
    <property type="component" value="Chromosome"/>
</dbReference>
<evidence type="ECO:0000259" key="1">
    <source>
        <dbReference type="Pfam" id="PF07596"/>
    </source>
</evidence>
<dbReference type="InterPro" id="IPR045584">
    <property type="entry name" value="Pilin-like"/>
</dbReference>
<dbReference type="PANTHER" id="PTHR30093">
    <property type="entry name" value="GENERAL SECRETION PATHWAY PROTEIN G"/>
    <property type="match status" value="1"/>
</dbReference>
<dbReference type="Pfam" id="PF07596">
    <property type="entry name" value="SBP_bac_10"/>
    <property type="match status" value="1"/>
</dbReference>
<dbReference type="KEGG" id="amuc:Pan181_49390"/>
<reference evidence="2 3" key="1">
    <citation type="submission" date="2019-02" db="EMBL/GenBank/DDBJ databases">
        <title>Deep-cultivation of Planctomycetes and their phenomic and genomic characterization uncovers novel biology.</title>
        <authorList>
            <person name="Wiegand S."/>
            <person name="Jogler M."/>
            <person name="Boedeker C."/>
            <person name="Pinto D."/>
            <person name="Vollmers J."/>
            <person name="Rivas-Marin E."/>
            <person name="Kohn T."/>
            <person name="Peeters S.H."/>
            <person name="Heuer A."/>
            <person name="Rast P."/>
            <person name="Oberbeckmann S."/>
            <person name="Bunk B."/>
            <person name="Jeske O."/>
            <person name="Meyerdierks A."/>
            <person name="Storesund J.E."/>
            <person name="Kallscheuer N."/>
            <person name="Luecker S."/>
            <person name="Lage O.M."/>
            <person name="Pohl T."/>
            <person name="Merkel B.J."/>
            <person name="Hornburger P."/>
            <person name="Mueller R.-W."/>
            <person name="Bruemmer F."/>
            <person name="Labrenz M."/>
            <person name="Spormann A.M."/>
            <person name="Op den Camp H."/>
            <person name="Overmann J."/>
            <person name="Amann R."/>
            <person name="Jetten M.S.M."/>
            <person name="Mascher T."/>
            <person name="Medema M.H."/>
            <person name="Devos D.P."/>
            <person name="Kaster A.-K."/>
            <person name="Ovreas L."/>
            <person name="Rohde M."/>
            <person name="Galperin M.Y."/>
            <person name="Jogler C."/>
        </authorList>
    </citation>
    <scope>NUCLEOTIDE SEQUENCE [LARGE SCALE GENOMIC DNA]</scope>
    <source>
        <strain evidence="2 3">Pan181</strain>
    </source>
</reference>
<dbReference type="Pfam" id="PF07963">
    <property type="entry name" value="N_methyl"/>
    <property type="match status" value="1"/>
</dbReference>
<proteinExistence type="predicted"/>
<dbReference type="OrthoDB" id="270727at2"/>
<dbReference type="SUPFAM" id="SSF54523">
    <property type="entry name" value="Pili subunits"/>
    <property type="match status" value="1"/>
</dbReference>
<organism evidence="2 3">
    <name type="scientific">Aeoliella mucimassa</name>
    <dbReference type="NCBI Taxonomy" id="2527972"/>
    <lineage>
        <taxon>Bacteria</taxon>
        <taxon>Pseudomonadati</taxon>
        <taxon>Planctomycetota</taxon>
        <taxon>Planctomycetia</taxon>
        <taxon>Pirellulales</taxon>
        <taxon>Lacipirellulaceae</taxon>
        <taxon>Aeoliella</taxon>
    </lineage>
</organism>
<evidence type="ECO:0000313" key="3">
    <source>
        <dbReference type="Proteomes" id="UP000315750"/>
    </source>
</evidence>
<dbReference type="NCBIfam" id="TIGR02532">
    <property type="entry name" value="IV_pilin_GFxxxE"/>
    <property type="match status" value="1"/>
</dbReference>
<dbReference type="PANTHER" id="PTHR30093:SF2">
    <property type="entry name" value="TYPE II SECRETION SYSTEM PROTEIN H"/>
    <property type="match status" value="1"/>
</dbReference>
<dbReference type="Gene3D" id="3.30.700.10">
    <property type="entry name" value="Glycoprotein, Type 4 Pilin"/>
    <property type="match status" value="1"/>
</dbReference>
<dbReference type="RefSeq" id="WP_145251042.1">
    <property type="nucleotide sequence ID" value="NZ_CP036278.1"/>
</dbReference>
<name>A0A518AVD8_9BACT</name>
<protein>
    <submittedName>
        <fullName evidence="2">Putative major pilin subunit</fullName>
    </submittedName>
</protein>
<dbReference type="InterPro" id="IPR011453">
    <property type="entry name" value="DUF1559"/>
</dbReference>
<accession>A0A518AVD8</accession>
<evidence type="ECO:0000313" key="2">
    <source>
        <dbReference type="EMBL" id="QDU58699.1"/>
    </source>
</evidence>